<dbReference type="PROSITE" id="PS50011">
    <property type="entry name" value="PROTEIN_KINASE_DOM"/>
    <property type="match status" value="1"/>
</dbReference>
<dbReference type="Pfam" id="PF00069">
    <property type="entry name" value="Pkinase"/>
    <property type="match status" value="1"/>
</dbReference>
<keyword evidence="2" id="KW-0808">Transferase</keyword>
<dbReference type="GO" id="GO:0004672">
    <property type="term" value="F:protein kinase activity"/>
    <property type="evidence" value="ECO:0007669"/>
    <property type="project" value="InterPro"/>
</dbReference>
<keyword evidence="2" id="KW-0418">Kinase</keyword>
<dbReference type="InterPro" id="IPR046959">
    <property type="entry name" value="PRK1-6/SRF4-like"/>
</dbReference>
<dbReference type="AlphaFoldDB" id="A0A6A2ZP46"/>
<name>A0A6A2ZP46_HIBSY</name>
<keyword evidence="3" id="KW-1185">Reference proteome</keyword>
<dbReference type="InterPro" id="IPR000719">
    <property type="entry name" value="Prot_kinase_dom"/>
</dbReference>
<evidence type="ECO:0000313" key="3">
    <source>
        <dbReference type="Proteomes" id="UP000436088"/>
    </source>
</evidence>
<dbReference type="PIRSF" id="PIRSF000654">
    <property type="entry name" value="Integrin-linked_kinase"/>
    <property type="match status" value="1"/>
</dbReference>
<dbReference type="PANTHER" id="PTHR48007">
    <property type="entry name" value="LEUCINE-RICH REPEAT RECEPTOR-LIKE PROTEIN KINASE PXC1"/>
    <property type="match status" value="1"/>
</dbReference>
<dbReference type="GO" id="GO:0005524">
    <property type="term" value="F:ATP binding"/>
    <property type="evidence" value="ECO:0007669"/>
    <property type="project" value="InterPro"/>
</dbReference>
<proteinExistence type="predicted"/>
<dbReference type="SUPFAM" id="SSF56112">
    <property type="entry name" value="Protein kinase-like (PK-like)"/>
    <property type="match status" value="1"/>
</dbReference>
<evidence type="ECO:0000259" key="1">
    <source>
        <dbReference type="PROSITE" id="PS50011"/>
    </source>
</evidence>
<gene>
    <name evidence="2" type="ORF">F3Y22_tig00110813pilonHSYRG00174</name>
</gene>
<dbReference type="PANTHER" id="PTHR48007:SF50">
    <property type="entry name" value="PROTEIN KINASE DOMAIN-CONTAINING PROTEIN"/>
    <property type="match status" value="1"/>
</dbReference>
<dbReference type="EMBL" id="VEPZ02001120">
    <property type="protein sequence ID" value="KAE8693326.1"/>
    <property type="molecule type" value="Genomic_DNA"/>
</dbReference>
<comment type="caution">
    <text evidence="2">The sequence shown here is derived from an EMBL/GenBank/DDBJ whole genome shotgun (WGS) entry which is preliminary data.</text>
</comment>
<dbReference type="Gene3D" id="3.30.200.20">
    <property type="entry name" value="Phosphorylase Kinase, domain 1"/>
    <property type="match status" value="1"/>
</dbReference>
<reference evidence="2" key="1">
    <citation type="submission" date="2019-09" db="EMBL/GenBank/DDBJ databases">
        <title>Draft genome information of white flower Hibiscus syriacus.</title>
        <authorList>
            <person name="Kim Y.-M."/>
        </authorList>
    </citation>
    <scope>NUCLEOTIDE SEQUENCE [LARGE SCALE GENOMIC DNA]</scope>
    <source>
        <strain evidence="2">YM2019G1</strain>
    </source>
</reference>
<sequence>MRASAELLGRGTMGTTYKAVVYRQLILTVKRLDADKTAITTGEEFEQHMDAVGGLIHPNLVPLRGYFQAKGERLVIYDYQPNGSVFNLVHGSRSTRAKPLHWTSCLKIAEDVAQGIAYIHQASRLVHVNLKSTNVLLGSDFEACLTDYCIAILADSPLTEDQDSAAYKAPDVRKSNHRPTPKSDVYAFGVFLLELLTGKHPSQHLVLVPHDMLEWVRSTREDDVGECQQLGMLTEVASVCSLTSPEQRPAMWQVLKMWQEMKESVMMEDGASFGYP</sequence>
<organism evidence="2 3">
    <name type="scientific">Hibiscus syriacus</name>
    <name type="common">Rose of Sharon</name>
    <dbReference type="NCBI Taxonomy" id="106335"/>
    <lineage>
        <taxon>Eukaryota</taxon>
        <taxon>Viridiplantae</taxon>
        <taxon>Streptophyta</taxon>
        <taxon>Embryophyta</taxon>
        <taxon>Tracheophyta</taxon>
        <taxon>Spermatophyta</taxon>
        <taxon>Magnoliopsida</taxon>
        <taxon>eudicotyledons</taxon>
        <taxon>Gunneridae</taxon>
        <taxon>Pentapetalae</taxon>
        <taxon>rosids</taxon>
        <taxon>malvids</taxon>
        <taxon>Malvales</taxon>
        <taxon>Malvaceae</taxon>
        <taxon>Malvoideae</taxon>
        <taxon>Hibiscus</taxon>
    </lineage>
</organism>
<evidence type="ECO:0000313" key="2">
    <source>
        <dbReference type="EMBL" id="KAE8693326.1"/>
    </source>
</evidence>
<protein>
    <submittedName>
        <fullName evidence="2">Inactive receptor kinase</fullName>
    </submittedName>
</protein>
<keyword evidence="2" id="KW-0675">Receptor</keyword>
<dbReference type="InterPro" id="IPR011009">
    <property type="entry name" value="Kinase-like_dom_sf"/>
</dbReference>
<feature type="domain" description="Protein kinase" evidence="1">
    <location>
        <begin position="2"/>
        <end position="266"/>
    </location>
</feature>
<dbReference type="Proteomes" id="UP000436088">
    <property type="component" value="Unassembled WGS sequence"/>
</dbReference>
<accession>A0A6A2ZP46</accession>
<dbReference type="Gene3D" id="1.10.510.10">
    <property type="entry name" value="Transferase(Phosphotransferase) domain 1"/>
    <property type="match status" value="1"/>
</dbReference>